<gene>
    <name evidence="2" type="ORF">MCOR_4228</name>
</gene>
<name>A0A6J8A6J6_MYTCO</name>
<reference evidence="2 3" key="1">
    <citation type="submission" date="2020-06" db="EMBL/GenBank/DDBJ databases">
        <authorList>
            <person name="Li R."/>
            <person name="Bekaert M."/>
        </authorList>
    </citation>
    <scope>NUCLEOTIDE SEQUENCE [LARGE SCALE GENOMIC DNA]</scope>
    <source>
        <strain evidence="3">wild</strain>
    </source>
</reference>
<dbReference type="EMBL" id="CACVKT020000743">
    <property type="protein sequence ID" value="CAC5362481.1"/>
    <property type="molecule type" value="Genomic_DNA"/>
</dbReference>
<accession>A0A6J8A6J6</accession>
<evidence type="ECO:0000256" key="1">
    <source>
        <dbReference type="SAM" id="Coils"/>
    </source>
</evidence>
<evidence type="ECO:0000313" key="2">
    <source>
        <dbReference type="EMBL" id="CAC5362481.1"/>
    </source>
</evidence>
<keyword evidence="1" id="KW-0175">Coiled coil</keyword>
<proteinExistence type="predicted"/>
<evidence type="ECO:0000313" key="3">
    <source>
        <dbReference type="Proteomes" id="UP000507470"/>
    </source>
</evidence>
<dbReference type="AlphaFoldDB" id="A0A6J8A6J6"/>
<sequence>MEIANTKSKFIKHINSIEKVLLRELSTIEKENNILIDEETTVLMKIVKEVEEAENALQFVADNGSENQLFTILKKQRRKQEDIIKMLEKIPPTSRITISLEEASHEIKAIKSIRSISIHYEIVESGRPGVCIKEQANAMQTASDQKNQTTTPTGSKFTMLKETLQLQLDPRDFVDKIKNMQN</sequence>
<organism evidence="2 3">
    <name type="scientific">Mytilus coruscus</name>
    <name type="common">Sea mussel</name>
    <dbReference type="NCBI Taxonomy" id="42192"/>
    <lineage>
        <taxon>Eukaryota</taxon>
        <taxon>Metazoa</taxon>
        <taxon>Spiralia</taxon>
        <taxon>Lophotrochozoa</taxon>
        <taxon>Mollusca</taxon>
        <taxon>Bivalvia</taxon>
        <taxon>Autobranchia</taxon>
        <taxon>Pteriomorphia</taxon>
        <taxon>Mytilida</taxon>
        <taxon>Mytiloidea</taxon>
        <taxon>Mytilidae</taxon>
        <taxon>Mytilinae</taxon>
        <taxon>Mytilus</taxon>
    </lineage>
</organism>
<keyword evidence="3" id="KW-1185">Reference proteome</keyword>
<protein>
    <submittedName>
        <fullName evidence="2">Uncharacterized protein</fullName>
    </submittedName>
</protein>
<feature type="coiled-coil region" evidence="1">
    <location>
        <begin position="36"/>
        <end position="63"/>
    </location>
</feature>
<dbReference type="Proteomes" id="UP000507470">
    <property type="component" value="Unassembled WGS sequence"/>
</dbReference>